<evidence type="ECO:0000256" key="1">
    <source>
        <dbReference type="ARBA" id="ARBA00006486"/>
    </source>
</evidence>
<dbReference type="EC" id="4.2.1.9" evidence="8"/>
<dbReference type="InterPro" id="IPR037237">
    <property type="entry name" value="IlvD/EDD_N"/>
</dbReference>
<feature type="domain" description="Dihydroxy-acid/6-phosphogluconate dehydratase C-terminal" evidence="7">
    <location>
        <begin position="363"/>
        <end position="557"/>
    </location>
</feature>
<dbReference type="InterPro" id="IPR052352">
    <property type="entry name" value="Sugar_Degrad_Dehydratases"/>
</dbReference>
<dbReference type="Proteomes" id="UP001432360">
    <property type="component" value="Plasmid pSchITTGS70d"/>
</dbReference>
<dbReference type="Pfam" id="PF24877">
    <property type="entry name" value="ILV_EDD_C"/>
    <property type="match status" value="1"/>
</dbReference>
<keyword evidence="8" id="KW-0614">Plasmid</keyword>
<dbReference type="NCBIfam" id="NF004784">
    <property type="entry name" value="PRK06131.1"/>
    <property type="match status" value="1"/>
</dbReference>
<accession>A0ABZ2BM14</accession>
<dbReference type="PANTHER" id="PTHR43183:SF2">
    <property type="entry name" value="DIHYDROXY-ACID DEHYDRATASE"/>
    <property type="match status" value="1"/>
</dbReference>
<dbReference type="NCBIfam" id="NF009559">
    <property type="entry name" value="PRK13016.1"/>
    <property type="match status" value="1"/>
</dbReference>
<keyword evidence="2" id="KW-0479">Metal-binding</keyword>
<dbReference type="SUPFAM" id="SSF143975">
    <property type="entry name" value="IlvD/EDD N-terminal domain-like"/>
    <property type="match status" value="1"/>
</dbReference>
<geneLocation type="plasmid" evidence="8 9">
    <name>pSchITTGS70d</name>
</geneLocation>
<keyword evidence="3" id="KW-0408">Iron</keyword>
<proteinExistence type="inferred from homology"/>
<protein>
    <submittedName>
        <fullName evidence="8">L-arabinonate dehydratase</fullName>
        <ecNumber evidence="8">4.2.1.9</ecNumber>
    </submittedName>
</protein>
<dbReference type="EMBL" id="CP133152">
    <property type="protein sequence ID" value="WVT07650.1"/>
    <property type="molecule type" value="Genomic_DNA"/>
</dbReference>
<dbReference type="GO" id="GO:0004160">
    <property type="term" value="F:dihydroxy-acid dehydratase activity"/>
    <property type="evidence" value="ECO:0007669"/>
    <property type="project" value="UniProtKB-EC"/>
</dbReference>
<keyword evidence="4" id="KW-0411">Iron-sulfur</keyword>
<evidence type="ECO:0000256" key="5">
    <source>
        <dbReference type="ARBA" id="ARBA00023239"/>
    </source>
</evidence>
<evidence type="ECO:0000259" key="6">
    <source>
        <dbReference type="Pfam" id="PF00920"/>
    </source>
</evidence>
<evidence type="ECO:0000259" key="7">
    <source>
        <dbReference type="Pfam" id="PF24877"/>
    </source>
</evidence>
<evidence type="ECO:0000313" key="9">
    <source>
        <dbReference type="Proteomes" id="UP001432360"/>
    </source>
</evidence>
<reference evidence="8" key="1">
    <citation type="submission" date="2023-08" db="EMBL/GenBank/DDBJ databases">
        <title>Complete genome sequence of Sinorhizobium chiapanecum ITTG S70 isolated from Acaciella angustissima nodules in Chiapas-Mexico.</title>
        <authorList>
            <person name="Rincon-Rosales R."/>
            <person name="Rogel M.A."/>
            <person name="Rincon-Medina C.I."/>
            <person name="Guerrero G."/>
            <person name="Manzano-Gomez L.A."/>
            <person name="Lopez-Lopez A."/>
            <person name="Rincon Molina F.A."/>
            <person name="Martinez-Romero E."/>
        </authorList>
    </citation>
    <scope>NUCLEOTIDE SEQUENCE</scope>
    <source>
        <strain evidence="8">ITTG S70</strain>
        <plasmid evidence="8">pSchITTGS70d</plasmid>
    </source>
</reference>
<keyword evidence="5 8" id="KW-0456">Lyase</keyword>
<organism evidence="8 9">
    <name type="scientific">Sinorhizobium chiapasense</name>
    <dbReference type="NCBI Taxonomy" id="501572"/>
    <lineage>
        <taxon>Bacteria</taxon>
        <taxon>Pseudomonadati</taxon>
        <taxon>Pseudomonadota</taxon>
        <taxon>Alphaproteobacteria</taxon>
        <taxon>Hyphomicrobiales</taxon>
        <taxon>Rhizobiaceae</taxon>
        <taxon>Sinorhizobium/Ensifer group</taxon>
        <taxon>Sinorhizobium</taxon>
    </lineage>
</organism>
<evidence type="ECO:0000256" key="4">
    <source>
        <dbReference type="ARBA" id="ARBA00023014"/>
    </source>
</evidence>
<name>A0ABZ2BM14_9HYPH</name>
<dbReference type="InterPro" id="IPR056740">
    <property type="entry name" value="ILV_EDD_C"/>
</dbReference>
<comment type="similarity">
    <text evidence="1">Belongs to the IlvD/Edd family.</text>
</comment>
<dbReference type="Gene3D" id="3.50.30.80">
    <property type="entry name" value="IlvD/EDD C-terminal domain-like"/>
    <property type="match status" value="1"/>
</dbReference>
<dbReference type="Pfam" id="PF00920">
    <property type="entry name" value="ILVD_EDD_N"/>
    <property type="match status" value="1"/>
</dbReference>
<evidence type="ECO:0000313" key="8">
    <source>
        <dbReference type="EMBL" id="WVT07650.1"/>
    </source>
</evidence>
<evidence type="ECO:0000256" key="3">
    <source>
        <dbReference type="ARBA" id="ARBA00023004"/>
    </source>
</evidence>
<sequence length="574" mass="62967">MTRRKKPEEFRSFRWFGVKDLRSFGHRSRLYQMGYDNAEIAGKPVVAIINTWSDINPCHAHLRTRAEEVKRGVWQAGGFPIELPAMSLAETYVKPTTMLYRNFLAMEVEELIRSHPVDGVVLLAGCDKTTPATIMGAIQVDLPTIFVPAGPMLRGNYRGQALGSGSDVWKYWAEKEAGRITEHEWGVMERGIARSFGTCMTMGTASTMTALADTLGLSLPGASAIPAADAGHSRMAALSGARIVEMVFEDLKPSDILSAKAFENALTVHMAMAGSTNAMIHLIAMARRCGVELTLDDFDRMSEKVPVLCNIRPTGEFLMEDFYYAGGLPALWKQLEPLLHLEERNVIGSIGEAIRDVEVHLPDVIRPLDNPVAARGGTAILKGNLAPQGCVMKPAAADPSLLKHRGPALVFDDYDAMMKAVNDEELDVTADTVLVLRNAGPVGGPGMPEWGMLPIPKKLLKQGVRDMVRISDARMSGTSYGACVLHVAPESYVGGPLAAVRNGDIITLDVAERALTLEVDAKEIEHRLSEWRPPERDYSRGFLKMHAEHIQQAPEGCDFTFLQSPHRLPEPDIH</sequence>
<dbReference type="RefSeq" id="WP_331376667.1">
    <property type="nucleotide sequence ID" value="NZ_CP133152.1"/>
</dbReference>
<dbReference type="NCBIfam" id="NF009560">
    <property type="entry name" value="PRK13017.1"/>
    <property type="match status" value="1"/>
</dbReference>
<dbReference type="PROSITE" id="PS00886">
    <property type="entry name" value="ILVD_EDD_1"/>
    <property type="match status" value="1"/>
</dbReference>
<gene>
    <name evidence="8" type="primary">araD</name>
    <name evidence="8" type="ORF">RB548_26110</name>
</gene>
<dbReference type="InterPro" id="IPR020558">
    <property type="entry name" value="DiOHA_6PGluconate_deHydtase_CS"/>
</dbReference>
<keyword evidence="9" id="KW-1185">Reference proteome</keyword>
<dbReference type="SUPFAM" id="SSF52016">
    <property type="entry name" value="LeuD/IlvD-like"/>
    <property type="match status" value="1"/>
</dbReference>
<dbReference type="InterPro" id="IPR000581">
    <property type="entry name" value="ILV_EDD_N"/>
</dbReference>
<dbReference type="PANTHER" id="PTHR43183">
    <property type="entry name" value="HYPOTHETICAL DIHYDROXYACID DEHYDRATASE (EUROFUNG)-RELATED"/>
    <property type="match status" value="1"/>
</dbReference>
<dbReference type="InterPro" id="IPR042096">
    <property type="entry name" value="Dihydro-acid_dehy_C"/>
</dbReference>
<feature type="domain" description="Dihydroxy-acid/6-phosphogluconate dehydratase N-terminal" evidence="6">
    <location>
        <begin position="43"/>
        <end position="348"/>
    </location>
</feature>
<evidence type="ECO:0000256" key="2">
    <source>
        <dbReference type="ARBA" id="ARBA00022723"/>
    </source>
</evidence>